<dbReference type="SUPFAM" id="SSF81665">
    <property type="entry name" value="Calcium ATPase, transmembrane domain M"/>
    <property type="match status" value="1"/>
</dbReference>
<dbReference type="Gene3D" id="3.40.50.1000">
    <property type="entry name" value="HAD superfamily/HAD-like"/>
    <property type="match status" value="1"/>
</dbReference>
<dbReference type="PRINTS" id="PR00943">
    <property type="entry name" value="CUATPASE"/>
</dbReference>
<keyword evidence="15" id="KW-0406">Ion transport</keyword>
<keyword evidence="13 17" id="KW-1133">Transmembrane helix</keyword>
<evidence type="ECO:0000256" key="11">
    <source>
        <dbReference type="ARBA" id="ARBA00022842"/>
    </source>
</evidence>
<feature type="transmembrane region" description="Helical" evidence="17">
    <location>
        <begin position="456"/>
        <end position="480"/>
    </location>
</feature>
<dbReference type="SUPFAM" id="SSF55008">
    <property type="entry name" value="HMA, heavy metal-associated domain"/>
    <property type="match status" value="2"/>
</dbReference>
<dbReference type="InterPro" id="IPR023298">
    <property type="entry name" value="ATPase_P-typ_TM_dom_sf"/>
</dbReference>
<dbReference type="InterPro" id="IPR008250">
    <property type="entry name" value="ATPase_P-typ_transduc_dom_A_sf"/>
</dbReference>
<dbReference type="GO" id="GO:0055070">
    <property type="term" value="P:copper ion homeostasis"/>
    <property type="evidence" value="ECO:0007669"/>
    <property type="project" value="TreeGrafter"/>
</dbReference>
<evidence type="ECO:0000256" key="2">
    <source>
        <dbReference type="ARBA" id="ARBA00006024"/>
    </source>
</evidence>
<evidence type="ECO:0000256" key="10">
    <source>
        <dbReference type="ARBA" id="ARBA00022840"/>
    </source>
</evidence>
<dbReference type="EMBL" id="LHYJ01000008">
    <property type="protein sequence ID" value="KXB08604.1"/>
    <property type="molecule type" value="Genomic_DNA"/>
</dbReference>
<dbReference type="FunFam" id="2.70.150.10:FF:000020">
    <property type="entry name" value="Copper-exporting P-type ATPase A"/>
    <property type="match status" value="1"/>
</dbReference>
<evidence type="ECO:0000256" key="5">
    <source>
        <dbReference type="ARBA" id="ARBA00022692"/>
    </source>
</evidence>
<evidence type="ECO:0000256" key="16">
    <source>
        <dbReference type="ARBA" id="ARBA00023136"/>
    </source>
</evidence>
<dbReference type="FunFam" id="3.30.70.100:FF:000001">
    <property type="entry name" value="ATPase copper transporting beta"/>
    <property type="match status" value="1"/>
</dbReference>
<feature type="transmembrane region" description="Helical" evidence="17">
    <location>
        <begin position="263"/>
        <end position="280"/>
    </location>
</feature>
<keyword evidence="8" id="KW-0547">Nucleotide-binding</keyword>
<evidence type="ECO:0000256" key="3">
    <source>
        <dbReference type="ARBA" id="ARBA00022448"/>
    </source>
</evidence>
<dbReference type="GO" id="GO:0043682">
    <property type="term" value="F:P-type divalent copper transporter activity"/>
    <property type="evidence" value="ECO:0007669"/>
    <property type="project" value="TreeGrafter"/>
</dbReference>
<dbReference type="PRINTS" id="PR00942">
    <property type="entry name" value="CUATPASEI"/>
</dbReference>
<dbReference type="InterPro" id="IPR059000">
    <property type="entry name" value="ATPase_P-type_domA"/>
</dbReference>
<evidence type="ECO:0000313" key="19">
    <source>
        <dbReference type="EMBL" id="KXB08604.1"/>
    </source>
</evidence>
<dbReference type="AlphaFoldDB" id="A0A133VQ72"/>
<dbReference type="PATRIC" id="fig|1698285.3.peg.565"/>
<dbReference type="InterPro" id="IPR006122">
    <property type="entry name" value="HMA_Cu_ion-bd"/>
</dbReference>
<evidence type="ECO:0000256" key="13">
    <source>
        <dbReference type="ARBA" id="ARBA00022989"/>
    </source>
</evidence>
<gene>
    <name evidence="19" type="ORF">AKJ56_00845</name>
</gene>
<keyword evidence="16 17" id="KW-0472">Membrane</keyword>
<dbReference type="InterPro" id="IPR036412">
    <property type="entry name" value="HAD-like_sf"/>
</dbReference>
<dbReference type="Proteomes" id="UP000070175">
    <property type="component" value="Unassembled WGS sequence"/>
</dbReference>
<evidence type="ECO:0000256" key="12">
    <source>
        <dbReference type="ARBA" id="ARBA00022967"/>
    </source>
</evidence>
<evidence type="ECO:0000256" key="6">
    <source>
        <dbReference type="ARBA" id="ARBA00022723"/>
    </source>
</evidence>
<proteinExistence type="inferred from homology"/>
<dbReference type="SFLD" id="SFLDF00027">
    <property type="entry name" value="p-type_atpase"/>
    <property type="match status" value="1"/>
</dbReference>
<evidence type="ECO:0000259" key="18">
    <source>
        <dbReference type="PROSITE" id="PS50846"/>
    </source>
</evidence>
<feature type="transmembrane region" description="Helical" evidence="17">
    <location>
        <begin position="778"/>
        <end position="795"/>
    </location>
</feature>
<dbReference type="NCBIfam" id="TIGR00003">
    <property type="entry name" value="copper ion binding protein"/>
    <property type="match status" value="1"/>
</dbReference>
<keyword evidence="6" id="KW-0479">Metal-binding</keyword>
<evidence type="ECO:0000256" key="8">
    <source>
        <dbReference type="ARBA" id="ARBA00022741"/>
    </source>
</evidence>
<dbReference type="PRINTS" id="PR00119">
    <property type="entry name" value="CATATPASE"/>
</dbReference>
<keyword evidence="20" id="KW-1185">Reference proteome</keyword>
<feature type="transmembrane region" description="Helical" evidence="17">
    <location>
        <begin position="418"/>
        <end position="436"/>
    </location>
</feature>
<dbReference type="InterPro" id="IPR023299">
    <property type="entry name" value="ATPase_P-typ_cyto_dom_N"/>
</dbReference>
<keyword evidence="5 17" id="KW-0812">Transmembrane</keyword>
<dbReference type="NCBIfam" id="TIGR01525">
    <property type="entry name" value="ATPase-IB_hvy"/>
    <property type="match status" value="1"/>
</dbReference>
<evidence type="ECO:0000256" key="17">
    <source>
        <dbReference type="SAM" id="Phobius"/>
    </source>
</evidence>
<protein>
    <recommendedName>
        <fullName evidence="18">HMA domain-containing protein</fullName>
    </recommendedName>
</protein>
<dbReference type="InterPro" id="IPR036163">
    <property type="entry name" value="HMA_dom_sf"/>
</dbReference>
<dbReference type="NCBIfam" id="TIGR01494">
    <property type="entry name" value="ATPase_P-type"/>
    <property type="match status" value="2"/>
</dbReference>
<keyword evidence="9" id="KW-0187">Copper transport</keyword>
<comment type="similarity">
    <text evidence="2">Belongs to the cation transport ATPase (P-type) (TC 3.A.3) family. Type IB subfamily.</text>
</comment>
<dbReference type="InterPro" id="IPR001757">
    <property type="entry name" value="P_typ_ATPase"/>
</dbReference>
<dbReference type="PROSITE" id="PS50846">
    <property type="entry name" value="HMA_2"/>
    <property type="match status" value="2"/>
</dbReference>
<feature type="domain" description="HMA" evidence="18">
    <location>
        <begin position="8"/>
        <end position="74"/>
    </location>
</feature>
<dbReference type="PANTHER" id="PTHR43520:SF8">
    <property type="entry name" value="P-TYPE CU(+) TRANSPORTER"/>
    <property type="match status" value="1"/>
</dbReference>
<evidence type="ECO:0000256" key="7">
    <source>
        <dbReference type="ARBA" id="ARBA00022737"/>
    </source>
</evidence>
<dbReference type="Pfam" id="PF00403">
    <property type="entry name" value="HMA"/>
    <property type="match status" value="2"/>
</dbReference>
<accession>A0A133VQ72</accession>
<dbReference type="GO" id="GO:0005507">
    <property type="term" value="F:copper ion binding"/>
    <property type="evidence" value="ECO:0007669"/>
    <property type="project" value="InterPro"/>
</dbReference>
<dbReference type="PANTHER" id="PTHR43520">
    <property type="entry name" value="ATP7, ISOFORM B"/>
    <property type="match status" value="1"/>
</dbReference>
<dbReference type="InterPro" id="IPR006121">
    <property type="entry name" value="HMA_dom"/>
</dbReference>
<dbReference type="Gene3D" id="2.70.150.10">
    <property type="entry name" value="Calcium-transporting ATPase, cytoplasmic transduction domain A"/>
    <property type="match status" value="1"/>
</dbReference>
<evidence type="ECO:0000313" key="20">
    <source>
        <dbReference type="Proteomes" id="UP000070175"/>
    </source>
</evidence>
<dbReference type="SUPFAM" id="SSF81653">
    <property type="entry name" value="Calcium ATPase, transduction domain A"/>
    <property type="match status" value="1"/>
</dbReference>
<keyword evidence="7" id="KW-0677">Repeat</keyword>
<keyword evidence="4" id="KW-1003">Cell membrane</keyword>
<dbReference type="GO" id="GO:0005524">
    <property type="term" value="F:ATP binding"/>
    <property type="evidence" value="ECO:0007669"/>
    <property type="project" value="UniProtKB-KW"/>
</dbReference>
<dbReference type="PROSITE" id="PS01047">
    <property type="entry name" value="HMA_1"/>
    <property type="match status" value="2"/>
</dbReference>
<dbReference type="Gene3D" id="3.40.1110.10">
    <property type="entry name" value="Calcium-transporting ATPase, cytoplasmic domain N"/>
    <property type="match status" value="1"/>
</dbReference>
<evidence type="ECO:0000256" key="9">
    <source>
        <dbReference type="ARBA" id="ARBA00022796"/>
    </source>
</evidence>
<evidence type="ECO:0000256" key="1">
    <source>
        <dbReference type="ARBA" id="ARBA00004651"/>
    </source>
</evidence>
<evidence type="ECO:0000256" key="4">
    <source>
        <dbReference type="ARBA" id="ARBA00022475"/>
    </source>
</evidence>
<keyword evidence="11" id="KW-0460">Magnesium</keyword>
<dbReference type="SFLD" id="SFLDG00002">
    <property type="entry name" value="C1.7:_P-type_atpase_like"/>
    <property type="match status" value="1"/>
</dbReference>
<dbReference type="SUPFAM" id="SSF56784">
    <property type="entry name" value="HAD-like"/>
    <property type="match status" value="1"/>
</dbReference>
<keyword evidence="14" id="KW-0186">Copper</keyword>
<keyword evidence="10" id="KW-0067">ATP-binding</keyword>
<dbReference type="FunFam" id="3.30.70.100:FF:000005">
    <property type="entry name" value="Copper-exporting P-type ATPase A"/>
    <property type="match status" value="1"/>
</dbReference>
<dbReference type="Pfam" id="PF00122">
    <property type="entry name" value="E1-E2_ATPase"/>
    <property type="match status" value="1"/>
</dbReference>
<keyword evidence="12" id="KW-1278">Translocase</keyword>
<dbReference type="GO" id="GO:0005886">
    <property type="term" value="C:plasma membrane"/>
    <property type="evidence" value="ECO:0007669"/>
    <property type="project" value="UniProtKB-SubCell"/>
</dbReference>
<evidence type="ECO:0000256" key="14">
    <source>
        <dbReference type="ARBA" id="ARBA00023008"/>
    </source>
</evidence>
<feature type="transmembrane region" description="Helical" evidence="17">
    <location>
        <begin position="167"/>
        <end position="185"/>
    </location>
</feature>
<reference evidence="19 20" key="1">
    <citation type="journal article" date="2016" name="Sci. Rep.">
        <title>Metabolic traits of an uncultured archaeal lineage -MSBL1- from brine pools of the Red Sea.</title>
        <authorList>
            <person name="Mwirichia R."/>
            <person name="Alam I."/>
            <person name="Rashid M."/>
            <person name="Vinu M."/>
            <person name="Ba-Alawi W."/>
            <person name="Anthony Kamau A."/>
            <person name="Kamanda Ngugi D."/>
            <person name="Goker M."/>
            <person name="Klenk H.P."/>
            <person name="Bajic V."/>
            <person name="Stingl U."/>
        </authorList>
    </citation>
    <scope>NUCLEOTIDE SEQUENCE [LARGE SCALE GENOMIC DNA]</scope>
    <source>
        <strain evidence="19">SCGC-AAA382N08</strain>
    </source>
</reference>
<organism evidence="19 20">
    <name type="scientific">candidate division MSBL1 archaeon SCGC-AAA382N08</name>
    <dbReference type="NCBI Taxonomy" id="1698285"/>
    <lineage>
        <taxon>Archaea</taxon>
        <taxon>Methanobacteriati</taxon>
        <taxon>Methanobacteriota</taxon>
        <taxon>candidate division MSBL1</taxon>
    </lineage>
</organism>
<dbReference type="CDD" id="cd00371">
    <property type="entry name" value="HMA"/>
    <property type="match status" value="2"/>
</dbReference>
<keyword evidence="3" id="KW-0813">Transport</keyword>
<feature type="domain" description="HMA" evidence="18">
    <location>
        <begin position="76"/>
        <end position="142"/>
    </location>
</feature>
<comment type="caution">
    <text evidence="19">The sequence shown here is derived from an EMBL/GenBank/DDBJ whole genome shotgun (WGS) entry which is preliminary data.</text>
</comment>
<feature type="transmembrane region" description="Helical" evidence="17">
    <location>
        <begin position="200"/>
        <end position="219"/>
    </location>
</feature>
<dbReference type="InterPro" id="IPR018303">
    <property type="entry name" value="ATPase_P-typ_P_site"/>
</dbReference>
<dbReference type="GO" id="GO:0016887">
    <property type="term" value="F:ATP hydrolysis activity"/>
    <property type="evidence" value="ECO:0007669"/>
    <property type="project" value="InterPro"/>
</dbReference>
<dbReference type="InterPro" id="IPR044492">
    <property type="entry name" value="P_typ_ATPase_HD_dom"/>
</dbReference>
<dbReference type="Pfam" id="PF00702">
    <property type="entry name" value="Hydrolase"/>
    <property type="match status" value="1"/>
</dbReference>
<dbReference type="SFLD" id="SFLDS00003">
    <property type="entry name" value="Haloacid_Dehalogenase"/>
    <property type="match status" value="1"/>
</dbReference>
<sequence length="826" mass="89439">MMEKKDLEKIEVDIEGMTCASCAQTIENSLKKHESVSEVNVNLATERASLTYDPEEMNLKKIVQNIEDTGYSVSEESFEFKVPDMTCASCVQTIESSLERDDRILEANVNLPKERVYVKVVKGTISENEIIDLIEGSGYTARSLKSDESRESEVTEAEKRTKRAKRLMIYAWIGTVLMVPFWLQLNFGFLVGEFLPVSDFTMMIIMAVLATVVGLGIGWPSVHSKTFKSLASGNINMETLITLGVAAAWTAGILSFFLEIPSFFMVSGMILAFHLIGQYLEDKAKGRASSAVKELLELEADTARVVRDGEEMEIPLEDVKEGDVMKVKPGEKIPTDGVVVEGSSNIDESMVTGESVPVLKEEGDEVVGSTINQEGMLMVEATKVGKDTFLSQVVEMVEKAQGTKLPIQKLADRVTSKFVPGVITISIITFIAWNLASGRLVGILEWAQNFLPWVNPGLGTFGLALFASIAVLVIACPCALGLATPTSVMVGTGKGAQNGILFKQGDALQIMQDLDTIVFDKTGTLTKGKPELTDFWTPNNSAEQMLSKAASVENASEHPIAQAIVKGAKERDIEISDVKEFENVRGKGVIGTVDSEVIVVGNARLMNEREIDVPGHIEEKMKELQDEGKTSFYVASDKNVLGIIAIADKIKEESKEAVKNFKDVGLRTVILTGDNERVGKAVADELGIDEVEAEVLPDEKASRIQELQEEDGRKMVAMVGDGINDAPALTQADVGIAIGTGTDIAIESADVTLVRGELDAAFQAFNLSKHIMKNIKQNLTWAFGYNSAAIPLAALGFLHPAIAAGAMALSSVTVVGNALRLKGVEI</sequence>
<evidence type="ECO:0000256" key="15">
    <source>
        <dbReference type="ARBA" id="ARBA00023065"/>
    </source>
</evidence>
<feature type="transmembrane region" description="Helical" evidence="17">
    <location>
        <begin position="240"/>
        <end position="257"/>
    </location>
</feature>
<dbReference type="InterPro" id="IPR023214">
    <property type="entry name" value="HAD_sf"/>
</dbReference>
<dbReference type="InterPro" id="IPR017969">
    <property type="entry name" value="Heavy-metal-associated_CS"/>
</dbReference>
<dbReference type="CDD" id="cd02094">
    <property type="entry name" value="P-type_ATPase_Cu-like"/>
    <property type="match status" value="1"/>
</dbReference>
<comment type="subcellular location">
    <subcellularLocation>
        <location evidence="1">Cell membrane</location>
        <topology evidence="1">Multi-pass membrane protein</topology>
    </subcellularLocation>
</comment>
<name>A0A133VQ72_9EURY</name>
<dbReference type="InterPro" id="IPR027256">
    <property type="entry name" value="P-typ_ATPase_IB"/>
</dbReference>
<dbReference type="PROSITE" id="PS00154">
    <property type="entry name" value="ATPASE_E1_E2"/>
    <property type="match status" value="1"/>
</dbReference>
<dbReference type="Gene3D" id="3.30.70.100">
    <property type="match status" value="2"/>
</dbReference>